<accession>A0A3B0S5J1</accession>
<dbReference type="AlphaFoldDB" id="A0A3B0S5J1"/>
<dbReference type="EMBL" id="UOEK01000180">
    <property type="protein sequence ID" value="VAW00158.1"/>
    <property type="molecule type" value="Genomic_DNA"/>
</dbReference>
<sequence length="37" mass="3871">SASVASETSVHLVPIAAIERGVLLPIHVFARVAECIN</sequence>
<organism evidence="1">
    <name type="scientific">hydrothermal vent metagenome</name>
    <dbReference type="NCBI Taxonomy" id="652676"/>
    <lineage>
        <taxon>unclassified sequences</taxon>
        <taxon>metagenomes</taxon>
        <taxon>ecological metagenomes</taxon>
    </lineage>
</organism>
<name>A0A3B0S5J1_9ZZZZ</name>
<gene>
    <name evidence="1" type="ORF">MNBD_ACTINO02-877</name>
</gene>
<proteinExistence type="predicted"/>
<reference evidence="1" key="1">
    <citation type="submission" date="2018-06" db="EMBL/GenBank/DDBJ databases">
        <authorList>
            <person name="Zhirakovskaya E."/>
        </authorList>
    </citation>
    <scope>NUCLEOTIDE SEQUENCE</scope>
</reference>
<evidence type="ECO:0000313" key="1">
    <source>
        <dbReference type="EMBL" id="VAW00158.1"/>
    </source>
</evidence>
<feature type="non-terminal residue" evidence="1">
    <location>
        <position position="1"/>
    </location>
</feature>
<protein>
    <submittedName>
        <fullName evidence="1">Uncharacterized protein</fullName>
    </submittedName>
</protein>